<dbReference type="EMBL" id="AGWU01000024">
    <property type="protein sequence ID" value="EKB17218.1"/>
    <property type="molecule type" value="Genomic_DNA"/>
</dbReference>
<accession>K1ISW4</accession>
<comment type="caution">
    <text evidence="1">The sequence shown here is derived from an EMBL/GenBank/DDBJ whole genome shotgun (WGS) entry which is preliminary data.</text>
</comment>
<sequence>MSQQLPELLQRLQLSLNTQGGRFTADPFFCVFSKREIVVDADYDHDRIFWWHQEKHVEASETTERRLESLRRDGRETGDWVKLAVKEIDNFETACFTEQGCKEFLEIQGHNLRKPFIYATSLFRNREMIALREALMAGQFADVNELNRLKEEQAALIEFIKETANVLDELSSEILTSRLKGGAAGAASGLRKAAARLSDAFCVESAA</sequence>
<reference evidence="1 2" key="1">
    <citation type="submission" date="2012-06" db="EMBL/GenBank/DDBJ databases">
        <title>The Genome Sequence of Aeromonas veronii AMC34.</title>
        <authorList>
            <consortium name="The Broad Institute Genome Sequencing Platform"/>
            <person name="Earl A."/>
            <person name="Ward D."/>
            <person name="Feldgarden M."/>
            <person name="Gevers D."/>
            <person name="Graf J."/>
            <person name="Tomasi A."/>
            <person name="Horneman A."/>
            <person name="Walker B."/>
            <person name="Young S.K."/>
            <person name="Zeng Q."/>
            <person name="Gargeya S."/>
            <person name="Fitzgerald M."/>
            <person name="Haas B."/>
            <person name="Abouelleil A."/>
            <person name="Alvarado L."/>
            <person name="Arachchi H.M."/>
            <person name="Berlin A.M."/>
            <person name="Chapman S.B."/>
            <person name="Goldberg J."/>
            <person name="Griggs A."/>
            <person name="Gujja S."/>
            <person name="Hansen M."/>
            <person name="Howarth C."/>
            <person name="Imamovic A."/>
            <person name="Larimer J."/>
            <person name="McCowan C."/>
            <person name="Montmayeur A."/>
            <person name="Murphy C."/>
            <person name="Neiman D."/>
            <person name="Pearson M."/>
            <person name="Priest M."/>
            <person name="Roberts A."/>
            <person name="Saif S."/>
            <person name="Shea T."/>
            <person name="Sisk P."/>
            <person name="Sykes S."/>
            <person name="Wortman J."/>
            <person name="Nusbaum C."/>
            <person name="Birren B."/>
        </authorList>
    </citation>
    <scope>NUCLEOTIDE SEQUENCE [LARGE SCALE GENOMIC DNA]</scope>
    <source>
        <strain evidence="1 2">AMC34</strain>
    </source>
</reference>
<organism evidence="1 2">
    <name type="scientific">Aeromonas veronii AMC34</name>
    <dbReference type="NCBI Taxonomy" id="1073383"/>
    <lineage>
        <taxon>Bacteria</taxon>
        <taxon>Pseudomonadati</taxon>
        <taxon>Pseudomonadota</taxon>
        <taxon>Gammaproteobacteria</taxon>
        <taxon>Aeromonadales</taxon>
        <taxon>Aeromonadaceae</taxon>
        <taxon>Aeromonas</taxon>
    </lineage>
</organism>
<gene>
    <name evidence="1" type="ORF">HMPREF1168_03445</name>
</gene>
<protein>
    <submittedName>
        <fullName evidence="1">Uncharacterized protein</fullName>
    </submittedName>
</protein>
<dbReference type="AlphaFoldDB" id="K1ISW4"/>
<dbReference type="Proteomes" id="UP000006087">
    <property type="component" value="Unassembled WGS sequence"/>
</dbReference>
<name>K1ISW4_AERVE</name>
<evidence type="ECO:0000313" key="2">
    <source>
        <dbReference type="Proteomes" id="UP000006087"/>
    </source>
</evidence>
<evidence type="ECO:0000313" key="1">
    <source>
        <dbReference type="EMBL" id="EKB17218.1"/>
    </source>
</evidence>
<dbReference type="PATRIC" id="fig|1073383.3.peg.3446"/>
<proteinExistence type="predicted"/>
<dbReference type="RefSeq" id="WP_005347010.1">
    <property type="nucleotide sequence ID" value="NZ_JH823256.1"/>
</dbReference>
<dbReference type="HOGENOM" id="CLU_1324154_0_0_6"/>